<dbReference type="FunCoup" id="E1ZLL3">
    <property type="interactions" value="67"/>
</dbReference>
<dbReference type="EMBL" id="GL433852">
    <property type="protein sequence ID" value="EFN53287.1"/>
    <property type="molecule type" value="Genomic_DNA"/>
</dbReference>
<dbReference type="PANTHER" id="PTHR33594">
    <property type="entry name" value="SUPERFAMILY HYDROLASE, PUTATIVE (AFU_ORTHOLOGUE AFUA_1G03035)-RELATED"/>
    <property type="match status" value="1"/>
</dbReference>
<keyword evidence="2" id="KW-1185">Reference proteome</keyword>
<gene>
    <name evidence="1" type="ORF">CHLNCDRAFT_25996</name>
</gene>
<protein>
    <recommendedName>
        <fullName evidence="3">HD/PDEase domain-containing protein</fullName>
    </recommendedName>
</protein>
<name>E1ZLL3_CHLVA</name>
<dbReference type="Proteomes" id="UP000008141">
    <property type="component" value="Unassembled WGS sequence"/>
</dbReference>
<dbReference type="OMA" id="HDPSHDY"/>
<evidence type="ECO:0000313" key="1">
    <source>
        <dbReference type="EMBL" id="EFN53287.1"/>
    </source>
</evidence>
<dbReference type="PANTHER" id="PTHR33594:SF1">
    <property type="entry name" value="HD_PDEASE DOMAIN-CONTAINING PROTEIN"/>
    <property type="match status" value="1"/>
</dbReference>
<dbReference type="GeneID" id="17352765"/>
<accession>E1ZLL3</accession>
<dbReference type="AlphaFoldDB" id="E1ZLL3"/>
<dbReference type="STRING" id="554065.E1ZLL3"/>
<sequence>MAHASRVQAAEAFVKQKLANHDSSHDWWHIHRVRNMTVRLSDHLSVGRWVAEQQLAELAALCHDVADHKYSADPEADRAALQRFLGELALSAEEQELIMYVVDNLGFKEELGRRDGGADGAANSQQRVLAVVQDADRLDAIGAIGIARCLTFGGRFNRVLHDPAVLPREALTQQQYVDKTAQQTTMTHFAEKLFKLKDLMRTAAGREMAEGRHAFMQEFVDRFHEEWQAAA</sequence>
<evidence type="ECO:0008006" key="3">
    <source>
        <dbReference type="Google" id="ProtNLM"/>
    </source>
</evidence>
<dbReference type="CDD" id="cd00077">
    <property type="entry name" value="HDc"/>
    <property type="match status" value="1"/>
</dbReference>
<dbReference type="InterPro" id="IPR003607">
    <property type="entry name" value="HD/PDEase_dom"/>
</dbReference>
<dbReference type="eggNOG" id="ENOG502QSR7">
    <property type="taxonomic scope" value="Eukaryota"/>
</dbReference>
<dbReference type="SUPFAM" id="SSF109604">
    <property type="entry name" value="HD-domain/PDEase-like"/>
    <property type="match status" value="1"/>
</dbReference>
<dbReference type="OrthoDB" id="16547at2759"/>
<dbReference type="KEGG" id="cvr:CHLNCDRAFT_25996"/>
<dbReference type="RefSeq" id="XP_005845389.1">
    <property type="nucleotide sequence ID" value="XM_005845327.1"/>
</dbReference>
<organism evidence="2">
    <name type="scientific">Chlorella variabilis</name>
    <name type="common">Green alga</name>
    <dbReference type="NCBI Taxonomy" id="554065"/>
    <lineage>
        <taxon>Eukaryota</taxon>
        <taxon>Viridiplantae</taxon>
        <taxon>Chlorophyta</taxon>
        <taxon>core chlorophytes</taxon>
        <taxon>Trebouxiophyceae</taxon>
        <taxon>Chlorellales</taxon>
        <taxon>Chlorellaceae</taxon>
        <taxon>Chlorella clade</taxon>
        <taxon>Chlorella</taxon>
    </lineage>
</organism>
<dbReference type="Gene3D" id="1.20.58.1910">
    <property type="match status" value="1"/>
</dbReference>
<dbReference type="Gene3D" id="1.10.472.50">
    <property type="entry name" value="HD-domain/PDEase-like"/>
    <property type="match status" value="1"/>
</dbReference>
<reference evidence="1 2" key="1">
    <citation type="journal article" date="2010" name="Plant Cell">
        <title>The Chlorella variabilis NC64A genome reveals adaptation to photosymbiosis, coevolution with viruses, and cryptic sex.</title>
        <authorList>
            <person name="Blanc G."/>
            <person name="Duncan G."/>
            <person name="Agarkova I."/>
            <person name="Borodovsky M."/>
            <person name="Gurnon J."/>
            <person name="Kuo A."/>
            <person name="Lindquist E."/>
            <person name="Lucas S."/>
            <person name="Pangilinan J."/>
            <person name="Polle J."/>
            <person name="Salamov A."/>
            <person name="Terry A."/>
            <person name="Yamada T."/>
            <person name="Dunigan D.D."/>
            <person name="Grigoriev I.V."/>
            <person name="Claverie J.M."/>
            <person name="Van Etten J.L."/>
        </authorList>
    </citation>
    <scope>NUCLEOTIDE SEQUENCE [LARGE SCALE GENOMIC DNA]</scope>
    <source>
        <strain evidence="1 2">NC64A</strain>
    </source>
</reference>
<evidence type="ECO:0000313" key="2">
    <source>
        <dbReference type="Proteomes" id="UP000008141"/>
    </source>
</evidence>
<dbReference type="InParanoid" id="E1ZLL3"/>
<proteinExistence type="predicted"/>